<keyword evidence="8" id="KW-0694">RNA-binding</keyword>
<dbReference type="GO" id="GO:0046872">
    <property type="term" value="F:metal ion binding"/>
    <property type="evidence" value="ECO:0007669"/>
    <property type="project" value="UniProtKB-KW"/>
</dbReference>
<dbReference type="InterPro" id="IPR002646">
    <property type="entry name" value="PolA_pol_head_dom"/>
</dbReference>
<dbReference type="Proteomes" id="UP000254337">
    <property type="component" value="Chromosome"/>
</dbReference>
<gene>
    <name evidence="11" type="ORF">DKB62_03525</name>
</gene>
<dbReference type="GO" id="GO:0008033">
    <property type="term" value="P:tRNA processing"/>
    <property type="evidence" value="ECO:0007669"/>
    <property type="project" value="UniProtKB-KW"/>
</dbReference>
<dbReference type="EMBL" id="CP029462">
    <property type="protein sequence ID" value="AXL20709.1"/>
    <property type="molecule type" value="Genomic_DNA"/>
</dbReference>
<evidence type="ECO:0000256" key="6">
    <source>
        <dbReference type="ARBA" id="ARBA00022741"/>
    </source>
</evidence>
<dbReference type="PANTHER" id="PTHR46173">
    <property type="entry name" value="CCA TRNA NUCLEOTIDYLTRANSFERASE 1, MITOCHONDRIAL"/>
    <property type="match status" value="1"/>
</dbReference>
<evidence type="ECO:0000256" key="7">
    <source>
        <dbReference type="ARBA" id="ARBA00022842"/>
    </source>
</evidence>
<keyword evidence="5" id="KW-0479">Metal-binding</keyword>
<evidence type="ECO:0000256" key="1">
    <source>
        <dbReference type="ARBA" id="ARBA00001946"/>
    </source>
</evidence>
<comment type="similarity">
    <text evidence="8">Belongs to the tRNA nucleotidyltransferase/poly(A) polymerase family.</text>
</comment>
<reference evidence="11 12" key="1">
    <citation type="submission" date="2018-05" db="EMBL/GenBank/DDBJ databases">
        <title>Complete genome sequence of Megasphaera sp. AJH120T, isolated from the ceca of a chicken.</title>
        <authorList>
            <person name="Maki J."/>
            <person name="Looft T."/>
        </authorList>
    </citation>
    <scope>NUCLEOTIDE SEQUENCE [LARGE SCALE GENOMIC DNA]</scope>
    <source>
        <strain evidence="11 12">AJH120</strain>
    </source>
</reference>
<dbReference type="GO" id="GO:0000166">
    <property type="term" value="F:nucleotide binding"/>
    <property type="evidence" value="ECO:0007669"/>
    <property type="project" value="UniProtKB-KW"/>
</dbReference>
<proteinExistence type="inferred from homology"/>
<sequence length="474" mass="53381">MEPVVRSVLEALNEAGYEAYIVGGAVRDLLMKRTPHDYDVTTSARPEEIRAVAAARGWRTAEIQSERFGIVVLVVDDMTIETATFRGEAYGDDAHRPEQVWYASTLREDVLRRDFTVNALAMDKDGQIYDYTGGQKDIRKKRLVTVGDARRRFQEDALRLFRACRFTGQLDFLPDKELIQAMPEAFHRVAGLSVERVVGEIDRLMTTPAAYKGLDVLVRTGLGACSCRRRENGVYQDVPILPECSHLPSTPQSRPFHLFDAWFHTLAVVAHTPPDLTIRYGAFFHDVAKGMPGIRGVHKGRYTDYGHDAKGAEVAEAVLLRWRKPPDFAKRVAWLVKTHMKFHYFANTGQGDVDKWLRREALEGPFRRTDELVEAVRQATAVACGDVLGCGHRDADTSGTESFGEYMALLASQMPVGTKDLRYDRRIPDACGRRTGECLRVLLKRVQNKELQNDADVLAEAAEKWLKRHTGDST</sequence>
<dbReference type="GO" id="GO:0000049">
    <property type="term" value="F:tRNA binding"/>
    <property type="evidence" value="ECO:0007669"/>
    <property type="project" value="TreeGrafter"/>
</dbReference>
<protein>
    <submittedName>
        <fullName evidence="11">tRNA nucleotidyltransferase</fullName>
    </submittedName>
</protein>
<dbReference type="PANTHER" id="PTHR46173:SF1">
    <property type="entry name" value="CCA TRNA NUCLEOTIDYLTRANSFERASE 1, MITOCHONDRIAL"/>
    <property type="match status" value="1"/>
</dbReference>
<name>A0A346AXW6_9FIRM</name>
<evidence type="ECO:0000313" key="12">
    <source>
        <dbReference type="Proteomes" id="UP000254337"/>
    </source>
</evidence>
<dbReference type="InterPro" id="IPR050264">
    <property type="entry name" value="Bact_CCA-adding_enz_type3_sf"/>
</dbReference>
<dbReference type="InterPro" id="IPR032828">
    <property type="entry name" value="PolyA_RNA-bd"/>
</dbReference>
<dbReference type="KEGG" id="meg:DKB62_03525"/>
<accession>A0A346AXW6</accession>
<dbReference type="SUPFAM" id="SSF81301">
    <property type="entry name" value="Nucleotidyltransferase"/>
    <property type="match status" value="1"/>
</dbReference>
<keyword evidence="12" id="KW-1185">Reference proteome</keyword>
<dbReference type="OrthoDB" id="9805698at2"/>
<keyword evidence="3" id="KW-0819">tRNA processing</keyword>
<evidence type="ECO:0000256" key="5">
    <source>
        <dbReference type="ARBA" id="ARBA00022723"/>
    </source>
</evidence>
<evidence type="ECO:0000256" key="4">
    <source>
        <dbReference type="ARBA" id="ARBA00022695"/>
    </source>
</evidence>
<evidence type="ECO:0000259" key="9">
    <source>
        <dbReference type="Pfam" id="PF01743"/>
    </source>
</evidence>
<dbReference type="Gene3D" id="1.10.3090.10">
    <property type="entry name" value="cca-adding enzyme, domain 2"/>
    <property type="match status" value="1"/>
</dbReference>
<organism evidence="11 12">
    <name type="scientific">Megasphaera stantonii</name>
    <dbReference type="NCBI Taxonomy" id="2144175"/>
    <lineage>
        <taxon>Bacteria</taxon>
        <taxon>Bacillati</taxon>
        <taxon>Bacillota</taxon>
        <taxon>Negativicutes</taxon>
        <taxon>Veillonellales</taxon>
        <taxon>Veillonellaceae</taxon>
        <taxon>Megasphaera</taxon>
    </lineage>
</organism>
<evidence type="ECO:0000256" key="3">
    <source>
        <dbReference type="ARBA" id="ARBA00022694"/>
    </source>
</evidence>
<dbReference type="Pfam" id="PF01743">
    <property type="entry name" value="PolyA_pol"/>
    <property type="match status" value="1"/>
</dbReference>
<keyword evidence="2 8" id="KW-0808">Transferase</keyword>
<dbReference type="RefSeq" id="WP_107196707.1">
    <property type="nucleotide sequence ID" value="NZ_CP029462.1"/>
</dbReference>
<dbReference type="Gene3D" id="3.30.460.10">
    <property type="entry name" value="Beta Polymerase, domain 2"/>
    <property type="match status" value="1"/>
</dbReference>
<dbReference type="GO" id="GO:0016779">
    <property type="term" value="F:nucleotidyltransferase activity"/>
    <property type="evidence" value="ECO:0007669"/>
    <property type="project" value="UniProtKB-KW"/>
</dbReference>
<dbReference type="AlphaFoldDB" id="A0A346AXW6"/>
<feature type="domain" description="Poly A polymerase head" evidence="9">
    <location>
        <begin position="19"/>
        <end position="143"/>
    </location>
</feature>
<dbReference type="CDD" id="cd05398">
    <property type="entry name" value="NT_ClassII-CCAase"/>
    <property type="match status" value="1"/>
</dbReference>
<dbReference type="CDD" id="cd00077">
    <property type="entry name" value="HDc"/>
    <property type="match status" value="1"/>
</dbReference>
<dbReference type="InterPro" id="IPR003607">
    <property type="entry name" value="HD/PDEase_dom"/>
</dbReference>
<dbReference type="Pfam" id="PF12627">
    <property type="entry name" value="PolyA_pol_RNAbd"/>
    <property type="match status" value="1"/>
</dbReference>
<keyword evidence="4" id="KW-0548">Nucleotidyltransferase</keyword>
<evidence type="ECO:0000259" key="10">
    <source>
        <dbReference type="Pfam" id="PF12627"/>
    </source>
</evidence>
<comment type="cofactor">
    <cofactor evidence="1">
        <name>Mg(2+)</name>
        <dbReference type="ChEBI" id="CHEBI:18420"/>
    </cofactor>
</comment>
<dbReference type="InterPro" id="IPR043519">
    <property type="entry name" value="NT_sf"/>
</dbReference>
<evidence type="ECO:0000256" key="8">
    <source>
        <dbReference type="RuleBase" id="RU003953"/>
    </source>
</evidence>
<evidence type="ECO:0000256" key="2">
    <source>
        <dbReference type="ARBA" id="ARBA00022679"/>
    </source>
</evidence>
<feature type="domain" description="tRNA nucleotidyltransferase/poly(A) polymerase RNA and SrmB- binding" evidence="10">
    <location>
        <begin position="172"/>
        <end position="222"/>
    </location>
</feature>
<dbReference type="SUPFAM" id="SSF81891">
    <property type="entry name" value="Poly A polymerase C-terminal region-like"/>
    <property type="match status" value="1"/>
</dbReference>
<keyword evidence="6" id="KW-0547">Nucleotide-binding</keyword>
<evidence type="ECO:0000313" key="11">
    <source>
        <dbReference type="EMBL" id="AXL20709.1"/>
    </source>
</evidence>
<keyword evidence="7" id="KW-0460">Magnesium</keyword>